<gene>
    <name evidence="2" type="ORF">BJY16_005260</name>
</gene>
<dbReference type="Proteomes" id="UP000546162">
    <property type="component" value="Unassembled WGS sequence"/>
</dbReference>
<dbReference type="GO" id="GO:0004497">
    <property type="term" value="F:monooxygenase activity"/>
    <property type="evidence" value="ECO:0007669"/>
    <property type="project" value="UniProtKB-KW"/>
</dbReference>
<dbReference type="SUPFAM" id="SSF54909">
    <property type="entry name" value="Dimeric alpha+beta barrel"/>
    <property type="match status" value="1"/>
</dbReference>
<dbReference type="InterPro" id="IPR011008">
    <property type="entry name" value="Dimeric_a/b-barrel"/>
</dbReference>
<dbReference type="AlphaFoldDB" id="A0A7W7H0M3"/>
<dbReference type="RefSeq" id="WP_185042243.1">
    <property type="nucleotide sequence ID" value="NZ_BAABFG010000005.1"/>
</dbReference>
<keyword evidence="2" id="KW-0503">Monooxygenase</keyword>
<dbReference type="InterPro" id="IPR007138">
    <property type="entry name" value="ABM_dom"/>
</dbReference>
<reference evidence="2 3" key="1">
    <citation type="submission" date="2020-08" db="EMBL/GenBank/DDBJ databases">
        <title>Sequencing the genomes of 1000 actinobacteria strains.</title>
        <authorList>
            <person name="Klenk H.-P."/>
        </authorList>
    </citation>
    <scope>NUCLEOTIDE SEQUENCE [LARGE SCALE GENOMIC DNA]</scope>
    <source>
        <strain evidence="2 3">DSM 45809</strain>
    </source>
</reference>
<proteinExistence type="predicted"/>
<comment type="caution">
    <text evidence="2">The sequence shown here is derived from an EMBL/GenBank/DDBJ whole genome shotgun (WGS) entry which is preliminary data.</text>
</comment>
<keyword evidence="3" id="KW-1185">Reference proteome</keyword>
<evidence type="ECO:0000313" key="2">
    <source>
        <dbReference type="EMBL" id="MBB4741801.1"/>
    </source>
</evidence>
<accession>A0A7W7H0M3</accession>
<name>A0A7W7H0M3_9ACTN</name>
<dbReference type="Gene3D" id="3.30.70.100">
    <property type="match status" value="1"/>
</dbReference>
<feature type="domain" description="ABM" evidence="1">
    <location>
        <begin position="1"/>
        <end position="70"/>
    </location>
</feature>
<protein>
    <submittedName>
        <fullName evidence="2">Heme-degrading monooxygenase HmoA</fullName>
    </submittedName>
</protein>
<dbReference type="Pfam" id="PF03992">
    <property type="entry name" value="ABM"/>
    <property type="match status" value="1"/>
</dbReference>
<dbReference type="EMBL" id="JACHNB010000001">
    <property type="protein sequence ID" value="MBB4741801.1"/>
    <property type="molecule type" value="Genomic_DNA"/>
</dbReference>
<evidence type="ECO:0000313" key="3">
    <source>
        <dbReference type="Proteomes" id="UP000546162"/>
    </source>
</evidence>
<organism evidence="2 3">
    <name type="scientific">Actinoplanes octamycinicus</name>
    <dbReference type="NCBI Taxonomy" id="135948"/>
    <lineage>
        <taxon>Bacteria</taxon>
        <taxon>Bacillati</taxon>
        <taxon>Actinomycetota</taxon>
        <taxon>Actinomycetes</taxon>
        <taxon>Micromonosporales</taxon>
        <taxon>Micromonosporaceae</taxon>
        <taxon>Actinoplanes</taxon>
    </lineage>
</organism>
<keyword evidence="2" id="KW-0560">Oxidoreductase</keyword>
<evidence type="ECO:0000259" key="1">
    <source>
        <dbReference type="Pfam" id="PF03992"/>
    </source>
</evidence>
<sequence length="107" mass="12377">MIARMWRGWVRSERAKEYADYVARTGLAGYRETPGNLGAELWTREVGDGRTEVTTLSWWESVDHIRAFADDDIDRAVFYPEDDDFLVDRETTVTHHEVTGRIPDTQA</sequence>